<dbReference type="SUPFAM" id="SSF56176">
    <property type="entry name" value="FAD-binding/transporter-associated domain-like"/>
    <property type="match status" value="1"/>
</dbReference>
<feature type="chain" id="PRO_5043889756" description="FAD-binding PCMH-type domain-containing protein" evidence="8">
    <location>
        <begin position="21"/>
        <end position="173"/>
    </location>
</feature>
<keyword evidence="4 8" id="KW-0732">Signal</keyword>
<keyword evidence="6" id="KW-1015">Disulfide bond</keyword>
<feature type="domain" description="FAD-binding PCMH-type" evidence="9">
    <location>
        <begin position="70"/>
        <end position="173"/>
    </location>
</feature>
<dbReference type="PROSITE" id="PS51387">
    <property type="entry name" value="FAD_PCMH"/>
    <property type="match status" value="1"/>
</dbReference>
<evidence type="ECO:0000256" key="7">
    <source>
        <dbReference type="ARBA" id="ARBA00023180"/>
    </source>
</evidence>
<dbReference type="GO" id="GO:0071949">
    <property type="term" value="F:FAD binding"/>
    <property type="evidence" value="ECO:0007669"/>
    <property type="project" value="InterPro"/>
</dbReference>
<name>A0AAW1VMV9_RUBAR</name>
<dbReference type="InterPro" id="IPR006094">
    <property type="entry name" value="Oxid_FAD_bind_N"/>
</dbReference>
<comment type="similarity">
    <text evidence="2">Belongs to the oxygen-dependent FAD-linked oxidoreductase family.</text>
</comment>
<keyword evidence="7" id="KW-0325">Glycoprotein</keyword>
<evidence type="ECO:0000256" key="6">
    <source>
        <dbReference type="ARBA" id="ARBA00023157"/>
    </source>
</evidence>
<accession>A0AAW1VMV9</accession>
<dbReference type="InterPro" id="IPR016167">
    <property type="entry name" value="FAD-bd_PCMH_sub1"/>
</dbReference>
<dbReference type="Proteomes" id="UP001457282">
    <property type="component" value="Unassembled WGS sequence"/>
</dbReference>
<gene>
    <name evidence="10" type="ORF">M0R45_002444</name>
</gene>
<proteinExistence type="inferred from homology"/>
<dbReference type="AlphaFoldDB" id="A0AAW1VMV9"/>
<dbReference type="EMBL" id="JBEDUW010000041">
    <property type="protein sequence ID" value="KAK9907078.1"/>
    <property type="molecule type" value="Genomic_DNA"/>
</dbReference>
<dbReference type="Gene3D" id="3.30.43.10">
    <property type="entry name" value="Uridine Diphospho-n-acetylenolpyruvylglucosamine Reductase, domain 2"/>
    <property type="match status" value="1"/>
</dbReference>
<dbReference type="FunFam" id="3.30.43.10:FF:000004">
    <property type="entry name" value="Berberine bridge enzyme-like 15"/>
    <property type="match status" value="1"/>
</dbReference>
<reference evidence="10 11" key="1">
    <citation type="journal article" date="2023" name="G3 (Bethesda)">
        <title>A chromosome-length genome assembly and annotation of blackberry (Rubus argutus, cv. 'Hillquist').</title>
        <authorList>
            <person name="Bruna T."/>
            <person name="Aryal R."/>
            <person name="Dudchenko O."/>
            <person name="Sargent D.J."/>
            <person name="Mead D."/>
            <person name="Buti M."/>
            <person name="Cavallini A."/>
            <person name="Hytonen T."/>
            <person name="Andres J."/>
            <person name="Pham M."/>
            <person name="Weisz D."/>
            <person name="Mascagni F."/>
            <person name="Usai G."/>
            <person name="Natali L."/>
            <person name="Bassil N."/>
            <person name="Fernandez G.E."/>
            <person name="Lomsadze A."/>
            <person name="Armour M."/>
            <person name="Olukolu B."/>
            <person name="Poorten T."/>
            <person name="Britton C."/>
            <person name="Davik J."/>
            <person name="Ashrafi H."/>
            <person name="Aiden E.L."/>
            <person name="Borodovsky M."/>
            <person name="Worthington M."/>
        </authorList>
    </citation>
    <scope>NUCLEOTIDE SEQUENCE [LARGE SCALE GENOMIC DNA]</scope>
    <source>
        <strain evidence="10">PI 553951</strain>
    </source>
</reference>
<evidence type="ECO:0000256" key="3">
    <source>
        <dbReference type="ARBA" id="ARBA00022630"/>
    </source>
</evidence>
<evidence type="ECO:0000256" key="2">
    <source>
        <dbReference type="ARBA" id="ARBA00005466"/>
    </source>
</evidence>
<organism evidence="10 11">
    <name type="scientific">Rubus argutus</name>
    <name type="common">Southern blackberry</name>
    <dbReference type="NCBI Taxonomy" id="59490"/>
    <lineage>
        <taxon>Eukaryota</taxon>
        <taxon>Viridiplantae</taxon>
        <taxon>Streptophyta</taxon>
        <taxon>Embryophyta</taxon>
        <taxon>Tracheophyta</taxon>
        <taxon>Spermatophyta</taxon>
        <taxon>Magnoliopsida</taxon>
        <taxon>eudicotyledons</taxon>
        <taxon>Gunneridae</taxon>
        <taxon>Pentapetalae</taxon>
        <taxon>rosids</taxon>
        <taxon>fabids</taxon>
        <taxon>Rosales</taxon>
        <taxon>Rosaceae</taxon>
        <taxon>Rosoideae</taxon>
        <taxon>Rosoideae incertae sedis</taxon>
        <taxon>Rubus</taxon>
    </lineage>
</organism>
<dbReference type="PANTHER" id="PTHR32448">
    <property type="entry name" value="OS08G0158400 PROTEIN"/>
    <property type="match status" value="1"/>
</dbReference>
<evidence type="ECO:0000256" key="8">
    <source>
        <dbReference type="SAM" id="SignalP"/>
    </source>
</evidence>
<dbReference type="InterPro" id="IPR016166">
    <property type="entry name" value="FAD-bd_PCMH"/>
</dbReference>
<evidence type="ECO:0000259" key="9">
    <source>
        <dbReference type="PROSITE" id="PS51387"/>
    </source>
</evidence>
<sequence>MKLLPSLSLFLFLVISSASSASILDNFSQCLSDNTEILIPFSKAFITPNNSTFLPTLQSTAQNLRYLVPSVPKPDFIFTPLLDSHVQAAVICSKQLGIHLRVRSGGHDYEALSYVSQIETPFIIVDLAKLRSVQINIEDNSAWVQAGASIGEVYYRIAEKSKTHGYPAGLALA</sequence>
<evidence type="ECO:0000256" key="4">
    <source>
        <dbReference type="ARBA" id="ARBA00022729"/>
    </source>
</evidence>
<evidence type="ECO:0000256" key="1">
    <source>
        <dbReference type="ARBA" id="ARBA00001974"/>
    </source>
</evidence>
<dbReference type="GO" id="GO:1901696">
    <property type="term" value="P:cannabinoid biosynthetic process"/>
    <property type="evidence" value="ECO:0007669"/>
    <property type="project" value="UniProtKB-ARBA"/>
</dbReference>
<evidence type="ECO:0000313" key="10">
    <source>
        <dbReference type="EMBL" id="KAK9907078.1"/>
    </source>
</evidence>
<keyword evidence="3" id="KW-0285">Flavoprotein</keyword>
<dbReference type="Gene3D" id="3.30.465.10">
    <property type="match status" value="1"/>
</dbReference>
<comment type="caution">
    <text evidence="10">The sequence shown here is derived from an EMBL/GenBank/DDBJ whole genome shotgun (WGS) entry which is preliminary data.</text>
</comment>
<dbReference type="Pfam" id="PF01565">
    <property type="entry name" value="FAD_binding_4"/>
    <property type="match status" value="1"/>
</dbReference>
<comment type="cofactor">
    <cofactor evidence="1">
        <name>FAD</name>
        <dbReference type="ChEBI" id="CHEBI:57692"/>
    </cofactor>
</comment>
<keyword evidence="11" id="KW-1185">Reference proteome</keyword>
<dbReference type="InterPro" id="IPR016169">
    <property type="entry name" value="FAD-bd_PCMH_sub2"/>
</dbReference>
<keyword evidence="5" id="KW-0274">FAD</keyword>
<dbReference type="InterPro" id="IPR036318">
    <property type="entry name" value="FAD-bd_PCMH-like_sf"/>
</dbReference>
<protein>
    <recommendedName>
        <fullName evidence="9">FAD-binding PCMH-type domain-containing protein</fullName>
    </recommendedName>
</protein>
<evidence type="ECO:0000313" key="11">
    <source>
        <dbReference type="Proteomes" id="UP001457282"/>
    </source>
</evidence>
<feature type="signal peptide" evidence="8">
    <location>
        <begin position="1"/>
        <end position="20"/>
    </location>
</feature>
<evidence type="ECO:0000256" key="5">
    <source>
        <dbReference type="ARBA" id="ARBA00022827"/>
    </source>
</evidence>